<evidence type="ECO:0000259" key="13">
    <source>
        <dbReference type="Pfam" id="PF13733"/>
    </source>
</evidence>
<accession>A0A0B6ZZJ9</accession>
<dbReference type="Pfam" id="PF13733">
    <property type="entry name" value="Glyco_transf_7N"/>
    <property type="match status" value="1"/>
</dbReference>
<evidence type="ECO:0000256" key="4">
    <source>
        <dbReference type="ARBA" id="ARBA00022676"/>
    </source>
</evidence>
<comment type="similarity">
    <text evidence="3 11">Belongs to the glycosyltransferase 7 family.</text>
</comment>
<keyword evidence="5 11" id="KW-0808">Transferase</keyword>
<dbReference type="EC" id="2.4.1.-" evidence="11"/>
<dbReference type="Pfam" id="PF02709">
    <property type="entry name" value="Glyco_transf_7C"/>
    <property type="match status" value="1"/>
</dbReference>
<evidence type="ECO:0000256" key="11">
    <source>
        <dbReference type="RuleBase" id="RU368121"/>
    </source>
</evidence>
<dbReference type="EMBL" id="HACG01026902">
    <property type="protein sequence ID" value="CEK73767.1"/>
    <property type="molecule type" value="Transcribed_RNA"/>
</dbReference>
<dbReference type="PANTHER" id="PTHR19300:SF57">
    <property type="entry name" value="BETA-1,4-N-ACETYLGALACTOSAMINYLTRANSFERASE"/>
    <property type="match status" value="1"/>
</dbReference>
<evidence type="ECO:0000313" key="14">
    <source>
        <dbReference type="EMBL" id="CEK73767.1"/>
    </source>
</evidence>
<dbReference type="GO" id="GO:0005794">
    <property type="term" value="C:Golgi apparatus"/>
    <property type="evidence" value="ECO:0007669"/>
    <property type="project" value="TreeGrafter"/>
</dbReference>
<dbReference type="GO" id="GO:0016020">
    <property type="term" value="C:membrane"/>
    <property type="evidence" value="ECO:0007669"/>
    <property type="project" value="UniProtKB-SubCell"/>
</dbReference>
<evidence type="ECO:0000256" key="2">
    <source>
        <dbReference type="ARBA" id="ARBA00004922"/>
    </source>
</evidence>
<keyword evidence="8" id="KW-1133">Transmembrane helix</keyword>
<dbReference type="GO" id="GO:0005975">
    <property type="term" value="P:carbohydrate metabolic process"/>
    <property type="evidence" value="ECO:0007669"/>
    <property type="project" value="InterPro"/>
</dbReference>
<dbReference type="InterPro" id="IPR029044">
    <property type="entry name" value="Nucleotide-diphossugar_trans"/>
</dbReference>
<evidence type="ECO:0000256" key="10">
    <source>
        <dbReference type="ARBA" id="ARBA00023180"/>
    </source>
</evidence>
<evidence type="ECO:0000256" key="5">
    <source>
        <dbReference type="ARBA" id="ARBA00022679"/>
    </source>
</evidence>
<dbReference type="InterPro" id="IPR003859">
    <property type="entry name" value="Galactosyl_T"/>
</dbReference>
<gene>
    <name evidence="14" type="primary">ORF88183</name>
</gene>
<keyword evidence="9" id="KW-0472">Membrane</keyword>
<comment type="subcellular location">
    <subcellularLocation>
        <location evidence="1">Membrane</location>
        <topology evidence="1">Single-pass type II membrane protein</topology>
    </subcellularLocation>
</comment>
<evidence type="ECO:0000256" key="1">
    <source>
        <dbReference type="ARBA" id="ARBA00004606"/>
    </source>
</evidence>
<evidence type="ECO:0000259" key="12">
    <source>
        <dbReference type="Pfam" id="PF02709"/>
    </source>
</evidence>
<dbReference type="Gene3D" id="3.90.550.10">
    <property type="entry name" value="Spore Coat Polysaccharide Biosynthesis Protein SpsA, Chain A"/>
    <property type="match status" value="1"/>
</dbReference>
<keyword evidence="10 11" id="KW-0325">Glycoprotein</keyword>
<dbReference type="SUPFAM" id="SSF53448">
    <property type="entry name" value="Nucleotide-diphospho-sugar transferases"/>
    <property type="match status" value="1"/>
</dbReference>
<evidence type="ECO:0000256" key="9">
    <source>
        <dbReference type="ARBA" id="ARBA00023136"/>
    </source>
</evidence>
<reference evidence="14" key="1">
    <citation type="submission" date="2014-12" db="EMBL/GenBank/DDBJ databases">
        <title>Insight into the proteome of Arion vulgaris.</title>
        <authorList>
            <person name="Aradska J."/>
            <person name="Bulat T."/>
            <person name="Smidak R."/>
            <person name="Sarate P."/>
            <person name="Gangsoo J."/>
            <person name="Sialana F."/>
            <person name="Bilban M."/>
            <person name="Lubec G."/>
        </authorList>
    </citation>
    <scope>NUCLEOTIDE SEQUENCE</scope>
    <source>
        <tissue evidence="14">Skin</tissue>
    </source>
</reference>
<keyword evidence="4 11" id="KW-0328">Glycosyltransferase</keyword>
<dbReference type="UniPathway" id="UPA00378"/>
<organism evidence="14">
    <name type="scientific">Arion vulgaris</name>
    <dbReference type="NCBI Taxonomy" id="1028688"/>
    <lineage>
        <taxon>Eukaryota</taxon>
        <taxon>Metazoa</taxon>
        <taxon>Spiralia</taxon>
        <taxon>Lophotrochozoa</taxon>
        <taxon>Mollusca</taxon>
        <taxon>Gastropoda</taxon>
        <taxon>Heterobranchia</taxon>
        <taxon>Euthyneura</taxon>
        <taxon>Panpulmonata</taxon>
        <taxon>Eupulmonata</taxon>
        <taxon>Stylommatophora</taxon>
        <taxon>Helicina</taxon>
        <taxon>Arionoidea</taxon>
        <taxon>Arionidae</taxon>
        <taxon>Arion</taxon>
    </lineage>
</organism>
<comment type="pathway">
    <text evidence="2 11">Protein modification; protein glycosylation.</text>
</comment>
<comment type="function">
    <text evidence="11">Catalyses the transfer of galactose onto proteins or lipids.</text>
</comment>
<feature type="domain" description="Galactosyltransferase N-terminal" evidence="13">
    <location>
        <begin position="84"/>
        <end position="216"/>
    </location>
</feature>
<dbReference type="InterPro" id="IPR027791">
    <property type="entry name" value="Galactosyl_T_C"/>
</dbReference>
<sequence length="379" mass="43935">MLKFPSCFRALQPCDQLLILILFGNVFYIAYYMNTSVSTSNTVPELPMATDFISDAEIAESYALLETQSHELKVSRDSNHLKLCPSDPPSLLGDLACDCDPVSPEYLISTHPQMELGGRLRPNDCRALERTAIIIPFRDRFDHLYTLLKMILPLLVRQQLDVTFFVIEQTEPILFNRAALHNIGYLEALKVDNFDCFIFHDVDLIPLNDHNLYRCHDYPQHFASTIKFGMFIPVTQMSDTYVGGVIAFKRHQYEFINGNSNLYFGWGGEDEDLYQRIVNKNLAIVRAKKTVTRYHMLLHERHEVTQDNLKRRWEILKTATQRQGVEGLSTTKYMMIENTQHRLYTRIKVSLNMVEVFKTAPVSTLRDLRRAMLEKRAQT</sequence>
<feature type="domain" description="Galactosyltransferase C-terminal" evidence="12">
    <location>
        <begin position="238"/>
        <end position="300"/>
    </location>
</feature>
<keyword evidence="6" id="KW-0812">Transmembrane</keyword>
<dbReference type="InterPro" id="IPR027995">
    <property type="entry name" value="Galactosyl_T_N"/>
</dbReference>
<evidence type="ECO:0000256" key="6">
    <source>
        <dbReference type="ARBA" id="ARBA00022692"/>
    </source>
</evidence>
<dbReference type="AlphaFoldDB" id="A0A0B6ZZJ9"/>
<dbReference type="PRINTS" id="PR02050">
    <property type="entry name" value="B14GALTRFASE"/>
</dbReference>
<evidence type="ECO:0000256" key="7">
    <source>
        <dbReference type="ARBA" id="ARBA00022968"/>
    </source>
</evidence>
<keyword evidence="7 11" id="KW-0735">Signal-anchor</keyword>
<dbReference type="PANTHER" id="PTHR19300">
    <property type="entry name" value="BETA-1,4-GALACTOSYLTRANSFERASE"/>
    <property type="match status" value="1"/>
</dbReference>
<evidence type="ECO:0000256" key="3">
    <source>
        <dbReference type="ARBA" id="ARBA00005735"/>
    </source>
</evidence>
<evidence type="ECO:0000256" key="8">
    <source>
        <dbReference type="ARBA" id="ARBA00022989"/>
    </source>
</evidence>
<proteinExistence type="inferred from homology"/>
<dbReference type="GO" id="GO:0008378">
    <property type="term" value="F:galactosyltransferase activity"/>
    <property type="evidence" value="ECO:0007669"/>
    <property type="project" value="TreeGrafter"/>
</dbReference>
<protein>
    <recommendedName>
        <fullName evidence="11">Beta-1,4-galactosyltransferase</fullName>
        <ecNumber evidence="11">2.4.1.-</ecNumber>
    </recommendedName>
</protein>
<name>A0A0B6ZZJ9_9EUPU</name>